<keyword evidence="3" id="KW-1185">Reference proteome</keyword>
<feature type="transmembrane region" description="Helical" evidence="1">
    <location>
        <begin position="40"/>
        <end position="58"/>
    </location>
</feature>
<name>A0A6L3VPL3_9ACTN</name>
<organism evidence="2 3">
    <name type="scientific">Actinomadura montaniterrae</name>
    <dbReference type="NCBI Taxonomy" id="1803903"/>
    <lineage>
        <taxon>Bacteria</taxon>
        <taxon>Bacillati</taxon>
        <taxon>Actinomycetota</taxon>
        <taxon>Actinomycetes</taxon>
        <taxon>Streptosporangiales</taxon>
        <taxon>Thermomonosporaceae</taxon>
        <taxon>Actinomadura</taxon>
    </lineage>
</organism>
<dbReference type="AlphaFoldDB" id="A0A6L3VPL3"/>
<evidence type="ECO:0000313" key="2">
    <source>
        <dbReference type="EMBL" id="KAB2371130.1"/>
    </source>
</evidence>
<dbReference type="RefSeq" id="WP_151544137.1">
    <property type="nucleotide sequence ID" value="NZ_WBMR01000130.1"/>
</dbReference>
<dbReference type="OrthoDB" id="3483743at2"/>
<comment type="caution">
    <text evidence="2">The sequence shown here is derived from an EMBL/GenBank/DDBJ whole genome shotgun (WGS) entry which is preliminary data.</text>
</comment>
<gene>
    <name evidence="2" type="ORF">F9B16_32975</name>
</gene>
<dbReference type="Proteomes" id="UP000483004">
    <property type="component" value="Unassembled WGS sequence"/>
</dbReference>
<keyword evidence="1" id="KW-0472">Membrane</keyword>
<proteinExistence type="predicted"/>
<keyword evidence="1" id="KW-0812">Transmembrane</keyword>
<evidence type="ECO:0000256" key="1">
    <source>
        <dbReference type="SAM" id="Phobius"/>
    </source>
</evidence>
<keyword evidence="1" id="KW-1133">Transmembrane helix</keyword>
<accession>A0A6L3VPL3</accession>
<reference evidence="2 3" key="1">
    <citation type="submission" date="2019-09" db="EMBL/GenBank/DDBJ databases">
        <title>Actinomadura physcomitrii sp. nov., a novel actinomycete isolated from moss [Physcomitrium sphaericum (Ludw) Fuernr].</title>
        <authorList>
            <person name="Liu C."/>
            <person name="Zhuang X."/>
        </authorList>
    </citation>
    <scope>NUCLEOTIDE SEQUENCE [LARGE SCALE GENOMIC DNA]</scope>
    <source>
        <strain evidence="2 3">CYP1-1B</strain>
    </source>
</reference>
<sequence length="90" mass="9022">MTALLLVLAVLAAVAGLGWLCLSPIRLGAAGAVLVAAHPLPTIAVTAVVTAVLTVAAGRMAYRSLREGGWCLVTVQRAAFAVSRTGGVTP</sequence>
<evidence type="ECO:0000313" key="3">
    <source>
        <dbReference type="Proteomes" id="UP000483004"/>
    </source>
</evidence>
<dbReference type="EMBL" id="WBMR01000130">
    <property type="protein sequence ID" value="KAB2371130.1"/>
    <property type="molecule type" value="Genomic_DNA"/>
</dbReference>
<protein>
    <submittedName>
        <fullName evidence="2">Uncharacterized protein</fullName>
    </submittedName>
</protein>